<organism evidence="1">
    <name type="scientific">uncultured Rubrobacteraceae bacterium</name>
    <dbReference type="NCBI Taxonomy" id="349277"/>
    <lineage>
        <taxon>Bacteria</taxon>
        <taxon>Bacillati</taxon>
        <taxon>Actinomycetota</taxon>
        <taxon>Rubrobacteria</taxon>
        <taxon>Rubrobacterales</taxon>
        <taxon>Rubrobacteraceae</taxon>
        <taxon>environmental samples</taxon>
    </lineage>
</organism>
<feature type="non-terminal residue" evidence="1">
    <location>
        <position position="1"/>
    </location>
</feature>
<dbReference type="EMBL" id="CADCUW010000626">
    <property type="protein sequence ID" value="CAA9453066.1"/>
    <property type="molecule type" value="Genomic_DNA"/>
</dbReference>
<name>A0A6J4R1V1_9ACTN</name>
<proteinExistence type="predicted"/>
<evidence type="ECO:0000313" key="1">
    <source>
        <dbReference type="EMBL" id="CAA9453066.1"/>
    </source>
</evidence>
<gene>
    <name evidence="1" type="ORF">AVDCRST_MAG01-01-4817</name>
</gene>
<feature type="non-terminal residue" evidence="1">
    <location>
        <position position="36"/>
    </location>
</feature>
<protein>
    <submittedName>
        <fullName evidence="1">Uncharacterized protein</fullName>
    </submittedName>
</protein>
<reference evidence="1" key="1">
    <citation type="submission" date="2020-02" db="EMBL/GenBank/DDBJ databases">
        <authorList>
            <person name="Meier V. D."/>
        </authorList>
    </citation>
    <scope>NUCLEOTIDE SEQUENCE</scope>
    <source>
        <strain evidence="1">AVDCRST_MAG01</strain>
    </source>
</reference>
<sequence length="36" mass="3946">AEHGREGQPPGLLGAWCGGYLGDGPGRRMRRRGRRL</sequence>
<dbReference type="AlphaFoldDB" id="A0A6J4R1V1"/>
<accession>A0A6J4R1V1</accession>